<dbReference type="RefSeq" id="WP_129404029.1">
    <property type="nucleotide sequence ID" value="NZ_SBKP01000006.1"/>
</dbReference>
<sequence length="170" mass="17920">MPKFVTPRAVVFGAVGDDPTFVDASNPLPIVDTNSAESLTALENIEALMGTPATSLPPFELGKVGRYSRKIIDISSSAEVAQIAAVAGQTIRVHYFRLITPVAANELAVWNGPVSDAAQLDLLNFSGAGAGFREFNEADPLWITGSNKGLVFKPTGSARITGLLLYTQSA</sequence>
<gene>
    <name evidence="1" type="ORF">EQG66_07760</name>
</gene>
<proteinExistence type="predicted"/>
<comment type="caution">
    <text evidence="1">The sequence shown here is derived from an EMBL/GenBank/DDBJ whole genome shotgun (WGS) entry which is preliminary data.</text>
</comment>
<protein>
    <submittedName>
        <fullName evidence="1">Uncharacterized protein</fullName>
    </submittedName>
</protein>
<keyword evidence="2" id="KW-1185">Reference proteome</keyword>
<evidence type="ECO:0000313" key="1">
    <source>
        <dbReference type="EMBL" id="RXR28965.1"/>
    </source>
</evidence>
<dbReference type="EMBL" id="SBKP01000006">
    <property type="protein sequence ID" value="RXR28965.1"/>
    <property type="molecule type" value="Genomic_DNA"/>
</dbReference>
<evidence type="ECO:0000313" key="2">
    <source>
        <dbReference type="Proteomes" id="UP000290958"/>
    </source>
</evidence>
<accession>A0A4Q1KHX6</accession>
<dbReference type="Proteomes" id="UP000290958">
    <property type="component" value="Unassembled WGS sequence"/>
</dbReference>
<reference evidence="2" key="1">
    <citation type="submission" date="2019-01" db="EMBL/GenBank/DDBJ databases">
        <title>Cytophagaceae bacterium strain CAR-16.</title>
        <authorList>
            <person name="Chen W.-M."/>
        </authorList>
    </citation>
    <scope>NUCLEOTIDE SEQUENCE [LARGE SCALE GENOMIC DNA]</scope>
    <source>
        <strain evidence="2">CHR27</strain>
    </source>
</reference>
<dbReference type="AlphaFoldDB" id="A0A4Q1KHX6"/>
<organism evidence="1 2">
    <name type="scientific">Sphingobium fluviale</name>
    <dbReference type="NCBI Taxonomy" id="2506423"/>
    <lineage>
        <taxon>Bacteria</taxon>
        <taxon>Pseudomonadati</taxon>
        <taxon>Pseudomonadota</taxon>
        <taxon>Alphaproteobacteria</taxon>
        <taxon>Sphingomonadales</taxon>
        <taxon>Sphingomonadaceae</taxon>
        <taxon>Sphingobium</taxon>
    </lineage>
</organism>
<name>A0A4Q1KHX6_9SPHN</name>